<dbReference type="SUPFAM" id="SSF48576">
    <property type="entry name" value="Terpenoid synthases"/>
    <property type="match status" value="1"/>
</dbReference>
<dbReference type="InterPro" id="IPR005630">
    <property type="entry name" value="Terpene_synthase_metal-bd"/>
</dbReference>
<dbReference type="PANTHER" id="PTHR31225:SF241">
    <property type="entry name" value="TERPENE SYNTHASE FAMILY, METAL-BINDING DOMAIN PROTEIN"/>
    <property type="match status" value="1"/>
</dbReference>
<dbReference type="AlphaFoldDB" id="A0AAE1ITP7"/>
<dbReference type="Pfam" id="PF03936">
    <property type="entry name" value="Terpene_synth_C"/>
    <property type="match status" value="1"/>
</dbReference>
<proteinExistence type="predicted"/>
<dbReference type="SFLD" id="SFLDG01019">
    <property type="entry name" value="Terpene_Cyclase_Like_1_C_Termi"/>
    <property type="match status" value="1"/>
</dbReference>
<evidence type="ECO:0000256" key="3">
    <source>
        <dbReference type="ARBA" id="ARBA00022842"/>
    </source>
</evidence>
<dbReference type="SFLD" id="SFLDS00005">
    <property type="entry name" value="Isoprenoid_Synthase_Type_I"/>
    <property type="match status" value="1"/>
</dbReference>
<dbReference type="InterPro" id="IPR008930">
    <property type="entry name" value="Terpenoid_cyclase/PrenylTrfase"/>
</dbReference>
<dbReference type="FunFam" id="1.10.600.10:FF:000007">
    <property type="entry name" value="Isoprene synthase, chloroplastic"/>
    <property type="match status" value="1"/>
</dbReference>
<evidence type="ECO:0000259" key="6">
    <source>
        <dbReference type="Pfam" id="PF03936"/>
    </source>
</evidence>
<feature type="domain" description="Terpene synthase metal-binding" evidence="6">
    <location>
        <begin position="262"/>
        <end position="502"/>
    </location>
</feature>
<name>A0AAE1ITP7_9FABA</name>
<reference evidence="7" key="1">
    <citation type="submission" date="2023-10" db="EMBL/GenBank/DDBJ databases">
        <title>Chromosome-level genome of the transformable northern wattle, Acacia crassicarpa.</title>
        <authorList>
            <person name="Massaro I."/>
            <person name="Sinha N.R."/>
            <person name="Poethig S."/>
            <person name="Leichty A.R."/>
        </authorList>
    </citation>
    <scope>NUCLEOTIDE SEQUENCE</scope>
    <source>
        <strain evidence="7">Acra3RX</strain>
        <tissue evidence="7">Leaf</tissue>
    </source>
</reference>
<dbReference type="SUPFAM" id="SSF48239">
    <property type="entry name" value="Terpenoid cyclases/Protein prenyltransferases"/>
    <property type="match status" value="1"/>
</dbReference>
<evidence type="ECO:0000259" key="5">
    <source>
        <dbReference type="Pfam" id="PF01397"/>
    </source>
</evidence>
<evidence type="ECO:0000256" key="1">
    <source>
        <dbReference type="ARBA" id="ARBA00001946"/>
    </source>
</evidence>
<keyword evidence="4" id="KW-0456">Lyase</keyword>
<evidence type="ECO:0000313" key="7">
    <source>
        <dbReference type="EMBL" id="KAK4255629.1"/>
    </source>
</evidence>
<dbReference type="InterPro" id="IPR034741">
    <property type="entry name" value="Terpene_cyclase-like_1_C"/>
</dbReference>
<keyword evidence="8" id="KW-1185">Reference proteome</keyword>
<dbReference type="EMBL" id="JAWXYG010000013">
    <property type="protein sequence ID" value="KAK4255629.1"/>
    <property type="molecule type" value="Genomic_DNA"/>
</dbReference>
<feature type="domain" description="Terpene synthase N-terminal" evidence="5">
    <location>
        <begin position="21"/>
        <end position="202"/>
    </location>
</feature>
<dbReference type="Gene3D" id="1.10.600.10">
    <property type="entry name" value="Farnesyl Diphosphate Synthase"/>
    <property type="match status" value="1"/>
</dbReference>
<gene>
    <name evidence="7" type="ORF">QN277_008606</name>
</gene>
<keyword evidence="2" id="KW-0479">Metal-binding</keyword>
<comment type="cofactor">
    <cofactor evidence="1">
        <name>Mg(2+)</name>
        <dbReference type="ChEBI" id="CHEBI:18420"/>
    </cofactor>
</comment>
<dbReference type="GO" id="GO:0080027">
    <property type="term" value="P:response to herbivore"/>
    <property type="evidence" value="ECO:0007669"/>
    <property type="project" value="UniProtKB-ARBA"/>
</dbReference>
<dbReference type="CDD" id="cd00684">
    <property type="entry name" value="Terpene_cyclase_plant_C1"/>
    <property type="match status" value="1"/>
</dbReference>
<dbReference type="Pfam" id="PF01397">
    <property type="entry name" value="Terpene_synth"/>
    <property type="match status" value="1"/>
</dbReference>
<dbReference type="GO" id="GO:0010333">
    <property type="term" value="F:terpene synthase activity"/>
    <property type="evidence" value="ECO:0007669"/>
    <property type="project" value="InterPro"/>
</dbReference>
<keyword evidence="3" id="KW-0460">Magnesium</keyword>
<dbReference type="PANTHER" id="PTHR31225">
    <property type="entry name" value="OS04G0344100 PROTEIN-RELATED"/>
    <property type="match status" value="1"/>
</dbReference>
<protein>
    <recommendedName>
        <fullName evidence="9">Sesquiterpene synthase</fullName>
    </recommendedName>
</protein>
<dbReference type="FunFam" id="1.50.10.130:FF:000001">
    <property type="entry name" value="Isoprene synthase, chloroplastic"/>
    <property type="match status" value="1"/>
</dbReference>
<dbReference type="InterPro" id="IPR044814">
    <property type="entry name" value="Terpene_cyclase_plant_C1"/>
</dbReference>
<dbReference type="InterPro" id="IPR050148">
    <property type="entry name" value="Terpene_synthase-like"/>
</dbReference>
<accession>A0AAE1ITP7</accession>
<dbReference type="GO" id="GO:0016102">
    <property type="term" value="P:diterpenoid biosynthetic process"/>
    <property type="evidence" value="ECO:0007669"/>
    <property type="project" value="InterPro"/>
</dbReference>
<dbReference type="Proteomes" id="UP001293593">
    <property type="component" value="Unassembled WGS sequence"/>
</dbReference>
<evidence type="ECO:0000256" key="4">
    <source>
        <dbReference type="ARBA" id="ARBA00023239"/>
    </source>
</evidence>
<dbReference type="GO" id="GO:0000287">
    <property type="term" value="F:magnesium ion binding"/>
    <property type="evidence" value="ECO:0007669"/>
    <property type="project" value="InterPro"/>
</dbReference>
<evidence type="ECO:0008006" key="9">
    <source>
        <dbReference type="Google" id="ProtNLM"/>
    </source>
</evidence>
<sequence>MSVAASLHDNTRRCAHFTPTIWGNMFLPFASESKEVDDNVEHKVLKEKLKMLISSNDQSCSQKLNLIDWVQRLGVSYQFEREIEDALAKIHNIYTNNDNAQDKDDNNLHSVALIFRLLRQHGYPISSDVFERFKDVKGKFDNENITEEDVEGMLALYEAAQLEVHGENILEEALHFTYTRLKSLIDNNQLSPGLKARVSHCLSQPLHKRLRRIETRHYISFYQKQQDPSHNHIMLLKFAKLDFNMLQHLHRIELGNVTKWWKESELTRKVPYARDRLVESYFWPLALSYEPQFSTARMVATKLVSIIALLDDTYDVYGTLDELELFTEAIRRWDISLIETLPECMKAVFEAVVELCSEMEMVTAKEGTSNFVMPHVQQAFIELAESYLTEAKWCSEKYVPSYEEYKDNGVLSSTLPLQMISFLGMLGKIATKEVFDWICSSAKIVRAFSLIGRLVDDMATHKFEQEREHVASGVECCMKQYGVSVEEAYQIINDDVKNYWKDMNEECLNNPYNVPNSVLDCVLNMARVCEVVYENLQDRFTNGDDLKHYIVQLLLDPITIDRALTS</sequence>
<evidence type="ECO:0000256" key="2">
    <source>
        <dbReference type="ARBA" id="ARBA00022723"/>
    </source>
</evidence>
<dbReference type="InterPro" id="IPR036965">
    <property type="entry name" value="Terpene_synth_N_sf"/>
</dbReference>
<dbReference type="GO" id="GO:0009611">
    <property type="term" value="P:response to wounding"/>
    <property type="evidence" value="ECO:0007669"/>
    <property type="project" value="UniProtKB-ARBA"/>
</dbReference>
<dbReference type="Gene3D" id="1.50.10.130">
    <property type="entry name" value="Terpene synthase, N-terminal domain"/>
    <property type="match status" value="1"/>
</dbReference>
<dbReference type="InterPro" id="IPR008949">
    <property type="entry name" value="Isoprenoid_synthase_dom_sf"/>
</dbReference>
<dbReference type="InterPro" id="IPR001906">
    <property type="entry name" value="Terpene_synth_N"/>
</dbReference>
<comment type="caution">
    <text evidence="7">The sequence shown here is derived from an EMBL/GenBank/DDBJ whole genome shotgun (WGS) entry which is preliminary data.</text>
</comment>
<organism evidence="7 8">
    <name type="scientific">Acacia crassicarpa</name>
    <name type="common">northern wattle</name>
    <dbReference type="NCBI Taxonomy" id="499986"/>
    <lineage>
        <taxon>Eukaryota</taxon>
        <taxon>Viridiplantae</taxon>
        <taxon>Streptophyta</taxon>
        <taxon>Embryophyta</taxon>
        <taxon>Tracheophyta</taxon>
        <taxon>Spermatophyta</taxon>
        <taxon>Magnoliopsida</taxon>
        <taxon>eudicotyledons</taxon>
        <taxon>Gunneridae</taxon>
        <taxon>Pentapetalae</taxon>
        <taxon>rosids</taxon>
        <taxon>fabids</taxon>
        <taxon>Fabales</taxon>
        <taxon>Fabaceae</taxon>
        <taxon>Caesalpinioideae</taxon>
        <taxon>mimosoid clade</taxon>
        <taxon>Acacieae</taxon>
        <taxon>Acacia</taxon>
    </lineage>
</organism>
<evidence type="ECO:0000313" key="8">
    <source>
        <dbReference type="Proteomes" id="UP001293593"/>
    </source>
</evidence>